<organism evidence="3 4">
    <name type="scientific">Brassica oleracea var. oleracea</name>
    <dbReference type="NCBI Taxonomy" id="109376"/>
    <lineage>
        <taxon>Eukaryota</taxon>
        <taxon>Viridiplantae</taxon>
        <taxon>Streptophyta</taxon>
        <taxon>Embryophyta</taxon>
        <taxon>Tracheophyta</taxon>
        <taxon>Spermatophyta</taxon>
        <taxon>Magnoliopsida</taxon>
        <taxon>eudicotyledons</taxon>
        <taxon>Gunneridae</taxon>
        <taxon>Pentapetalae</taxon>
        <taxon>rosids</taxon>
        <taxon>malvids</taxon>
        <taxon>Brassicales</taxon>
        <taxon>Brassicaceae</taxon>
        <taxon>Brassiceae</taxon>
        <taxon>Brassica</taxon>
    </lineage>
</organism>
<name>A0A0D3CHL9_BRAOL</name>
<keyword evidence="1" id="KW-0812">Transmembrane</keyword>
<dbReference type="AlphaFoldDB" id="A0A0D3CHL9"/>
<accession>A0A0D3CHL9</accession>
<dbReference type="InterPro" id="IPR018290">
    <property type="entry name" value="MULE_transposase_N"/>
</dbReference>
<keyword evidence="4" id="KW-1185">Reference proteome</keyword>
<proteinExistence type="predicted"/>
<dbReference type="EnsemblPlants" id="Bo5g101280.1">
    <property type="protein sequence ID" value="Bo5g101280.1"/>
    <property type="gene ID" value="Bo5g101280"/>
</dbReference>
<reference evidence="3" key="2">
    <citation type="submission" date="2015-03" db="UniProtKB">
        <authorList>
            <consortium name="EnsemblPlants"/>
        </authorList>
    </citation>
    <scope>IDENTIFICATION</scope>
</reference>
<dbReference type="Pfam" id="PF10532">
    <property type="entry name" value="Plant_all_beta"/>
    <property type="match status" value="1"/>
</dbReference>
<keyword evidence="1" id="KW-0472">Membrane</keyword>
<reference evidence="3 4" key="1">
    <citation type="journal article" date="2014" name="Genome Biol.">
        <title>Transcriptome and methylome profiling reveals relics of genome dominance in the mesopolyploid Brassica oleracea.</title>
        <authorList>
            <person name="Parkin I.A."/>
            <person name="Koh C."/>
            <person name="Tang H."/>
            <person name="Robinson S.J."/>
            <person name="Kagale S."/>
            <person name="Clarke W.E."/>
            <person name="Town C.D."/>
            <person name="Nixon J."/>
            <person name="Krishnakumar V."/>
            <person name="Bidwell S.L."/>
            <person name="Denoeud F."/>
            <person name="Belcram H."/>
            <person name="Links M.G."/>
            <person name="Just J."/>
            <person name="Clarke C."/>
            <person name="Bender T."/>
            <person name="Huebert T."/>
            <person name="Mason A.S."/>
            <person name="Pires J.C."/>
            <person name="Barker G."/>
            <person name="Moore J."/>
            <person name="Walley P.G."/>
            <person name="Manoli S."/>
            <person name="Batley J."/>
            <person name="Edwards D."/>
            <person name="Nelson M.N."/>
            <person name="Wang X."/>
            <person name="Paterson A.H."/>
            <person name="King G."/>
            <person name="Bancroft I."/>
            <person name="Chalhoub B."/>
            <person name="Sharpe A.G."/>
        </authorList>
    </citation>
    <scope>NUCLEOTIDE SEQUENCE</scope>
    <source>
        <strain evidence="3 4">cv. TO1000</strain>
    </source>
</reference>
<feature type="transmembrane region" description="Helical" evidence="1">
    <location>
        <begin position="212"/>
        <end position="232"/>
    </location>
</feature>
<evidence type="ECO:0000313" key="3">
    <source>
        <dbReference type="EnsemblPlants" id="Bo5g101280.1"/>
    </source>
</evidence>
<evidence type="ECO:0000259" key="2">
    <source>
        <dbReference type="Pfam" id="PF10532"/>
    </source>
</evidence>
<feature type="domain" description="MULE transposase N-terminal all-beta" evidence="2">
    <location>
        <begin position="80"/>
        <end position="128"/>
    </location>
</feature>
<dbReference type="Proteomes" id="UP000032141">
    <property type="component" value="Chromosome C5"/>
</dbReference>
<dbReference type="Gramene" id="Bo5g101280.1">
    <property type="protein sequence ID" value="Bo5g101280.1"/>
    <property type="gene ID" value="Bo5g101280"/>
</dbReference>
<protein>
    <recommendedName>
        <fullName evidence="2">MULE transposase N-terminal all-beta domain-containing protein</fullName>
    </recommendedName>
</protein>
<evidence type="ECO:0000313" key="4">
    <source>
        <dbReference type="Proteomes" id="UP000032141"/>
    </source>
</evidence>
<keyword evidence="1" id="KW-1133">Transmembrane helix</keyword>
<sequence>MCNKTMGYSFTSIHFDYDRHYLNSGDDYEWIPRDVRLYAISFKTSSLEEITYSLLKERICMKMTIDLRTKRLNMSYIPLLTSVDKEERKSILHVEDIKELEIVPITEQQSRAEKESSYGGNYSELASGLPNVEVINMYGRTRVRTPGIPSKCWCGDGIIELISKSNQNPYHRYYQCLHAAQRKLKYQVRMLDEEVQVLKEKIRSEGPKNRKIMILGGYLIPIIAVALGIWMYE</sequence>
<evidence type="ECO:0000256" key="1">
    <source>
        <dbReference type="SAM" id="Phobius"/>
    </source>
</evidence>
<dbReference type="HOGENOM" id="CLU_1191324_0_0_1"/>